<sequence length="318" mass="32828">MAALLACPECGDELQPRERALRCGTGHSFDIARQGYVGLLTGASTKMTGDTAAMLDARAAFQSAGHFAPIAAAVAQAFGTGSAAQQPDAALTVGSPATQTGTTLPDDPAAAGSPVIGPGAAYAAGGSPTDRAILEVGAGTGYYLAAVLDAQPGAYGIALDVAKPAARRAARTHPRMSSVLADAWRGLPVRDDSLIGVLSVFAPRNPAEVARILAPRGRFVVVTPTARHLSELVGPLDMVRVDPDKDRRLADSLAGTFTRLDHRVIEFPMKLSRLDVTRVIAMGPSAFHGTPADDPRIADLPDVTEVTASVTVSSYVPT</sequence>
<dbReference type="SUPFAM" id="SSF53335">
    <property type="entry name" value="S-adenosyl-L-methionine-dependent methyltransferases"/>
    <property type="match status" value="1"/>
</dbReference>
<organism evidence="2 3">
    <name type="scientific">Nocardia rhizosphaerihabitans</name>
    <dbReference type="NCBI Taxonomy" id="1691570"/>
    <lineage>
        <taxon>Bacteria</taxon>
        <taxon>Bacillati</taxon>
        <taxon>Actinomycetota</taxon>
        <taxon>Actinomycetes</taxon>
        <taxon>Mycobacteriales</taxon>
        <taxon>Nocardiaceae</taxon>
        <taxon>Nocardia</taxon>
    </lineage>
</organism>
<keyword evidence="2" id="KW-0489">Methyltransferase</keyword>
<evidence type="ECO:0000313" key="3">
    <source>
        <dbReference type="Proteomes" id="UP000658127"/>
    </source>
</evidence>
<dbReference type="InterPro" id="IPR016718">
    <property type="entry name" value="rRNA_m1G-MeTrfase_A_prd"/>
</dbReference>
<dbReference type="GO" id="GO:0032259">
    <property type="term" value="P:methylation"/>
    <property type="evidence" value="ECO:0007669"/>
    <property type="project" value="UniProtKB-KW"/>
</dbReference>
<dbReference type="Proteomes" id="UP000658127">
    <property type="component" value="Unassembled WGS sequence"/>
</dbReference>
<dbReference type="EMBL" id="BMNE01000002">
    <property type="protein sequence ID" value="GGN75739.1"/>
    <property type="molecule type" value="Genomic_DNA"/>
</dbReference>
<dbReference type="RefSeq" id="WP_189026384.1">
    <property type="nucleotide sequence ID" value="NZ_BMNE01000002.1"/>
</dbReference>
<dbReference type="PIRSF" id="PIRSF018249">
    <property type="entry name" value="MyrA_prd"/>
    <property type="match status" value="1"/>
</dbReference>
<keyword evidence="3" id="KW-1185">Reference proteome</keyword>
<dbReference type="Gene3D" id="3.40.50.150">
    <property type="entry name" value="Vaccinia Virus protein VP39"/>
    <property type="match status" value="1"/>
</dbReference>
<dbReference type="GO" id="GO:0008168">
    <property type="term" value="F:methyltransferase activity"/>
    <property type="evidence" value="ECO:0007669"/>
    <property type="project" value="UniProtKB-KW"/>
</dbReference>
<proteinExistence type="predicted"/>
<dbReference type="Pfam" id="PF21302">
    <property type="entry name" value="Zn_ribbon_RlmA"/>
    <property type="match status" value="1"/>
</dbReference>
<feature type="domain" description="23S rRNA (guanine(745)-N(1))-methyltransferase N-terminal" evidence="1">
    <location>
        <begin position="6"/>
        <end position="40"/>
    </location>
</feature>
<reference evidence="3" key="1">
    <citation type="journal article" date="2019" name="Int. J. Syst. Evol. Microbiol.">
        <title>The Global Catalogue of Microorganisms (GCM) 10K type strain sequencing project: providing services to taxonomists for standard genome sequencing and annotation.</title>
        <authorList>
            <consortium name="The Broad Institute Genomics Platform"/>
            <consortium name="The Broad Institute Genome Sequencing Center for Infectious Disease"/>
            <person name="Wu L."/>
            <person name="Ma J."/>
        </authorList>
    </citation>
    <scope>NUCLEOTIDE SEQUENCE [LARGE SCALE GENOMIC DNA]</scope>
    <source>
        <strain evidence="3">CGMCC 4.7329</strain>
    </source>
</reference>
<name>A0ABQ2K8G8_9NOCA</name>
<dbReference type="InterPro" id="IPR029063">
    <property type="entry name" value="SAM-dependent_MTases_sf"/>
</dbReference>
<evidence type="ECO:0000259" key="1">
    <source>
        <dbReference type="Pfam" id="PF21302"/>
    </source>
</evidence>
<keyword evidence="2" id="KW-0808">Transferase</keyword>
<evidence type="ECO:0000313" key="2">
    <source>
        <dbReference type="EMBL" id="GGN75739.1"/>
    </source>
</evidence>
<accession>A0ABQ2K8G8</accession>
<dbReference type="InterPro" id="IPR048647">
    <property type="entry name" value="RlmA_N"/>
</dbReference>
<comment type="caution">
    <text evidence="2">The sequence shown here is derived from an EMBL/GenBank/DDBJ whole genome shotgun (WGS) entry which is preliminary data.</text>
</comment>
<protein>
    <submittedName>
        <fullName evidence="2">SAM-dependent methyltransferase</fullName>
    </submittedName>
</protein>
<gene>
    <name evidence="2" type="ORF">GCM10011610_20360</name>
</gene>